<dbReference type="AlphaFoldDB" id="A0A7T0FZ47"/>
<evidence type="ECO:0000313" key="4">
    <source>
        <dbReference type="Proteomes" id="UP000594688"/>
    </source>
</evidence>
<proteinExistence type="predicted"/>
<dbReference type="GO" id="GO:0008168">
    <property type="term" value="F:methyltransferase activity"/>
    <property type="evidence" value="ECO:0007669"/>
    <property type="project" value="UniProtKB-KW"/>
</dbReference>
<dbReference type="GO" id="GO:0032259">
    <property type="term" value="P:methylation"/>
    <property type="evidence" value="ECO:0007669"/>
    <property type="project" value="UniProtKB-KW"/>
</dbReference>
<keyword evidence="3" id="KW-0489">Methyltransferase</keyword>
<sequence length="328" mass="37577">MKHEQAEIVIESPASNNINRIQVNPFRDDLFIPVRTCETRYPVELIKKILEVKGPAYLCDEIVREESPGYVQRSLHYDLLSYVDLKQFSGKRILDFGCGSGASTMILGRMFPDTKIVGIELEESLLSIARSRAHHYEMDSHIELLKSPNGNSLPPNIGRFDYIILSAVYEHLLPSERKKLLPVLWDRLKEGGILFLNQTPYRWFPVELHTTSGLPFINYLPDSLAHVYAQRFSKRNLQGVDWSTLLRKGIRGASVGEIFKILKENNASPVLLQPDKEGSRDRVDLWYVKYRNSKMAIVKVCYYLFKIIKMVTGLVLSHNLSLAIQKKG</sequence>
<evidence type="ECO:0000256" key="1">
    <source>
        <dbReference type="ARBA" id="ARBA00022679"/>
    </source>
</evidence>
<dbReference type="KEGG" id="nli:G3M70_03205"/>
<dbReference type="Pfam" id="PF13649">
    <property type="entry name" value="Methyltransf_25"/>
    <property type="match status" value="1"/>
</dbReference>
<evidence type="ECO:0000259" key="2">
    <source>
        <dbReference type="Pfam" id="PF13649"/>
    </source>
</evidence>
<dbReference type="CDD" id="cd02440">
    <property type="entry name" value="AdoMet_MTases"/>
    <property type="match status" value="1"/>
</dbReference>
<dbReference type="InterPro" id="IPR041698">
    <property type="entry name" value="Methyltransf_25"/>
</dbReference>
<reference evidence="3 4" key="1">
    <citation type="submission" date="2020-02" db="EMBL/GenBank/DDBJ databases">
        <title>Genomic and physiological characterization of two novel Nitrospinaceae genera.</title>
        <authorList>
            <person name="Mueller A.J."/>
            <person name="Jung M.-Y."/>
            <person name="Strachan C.R."/>
            <person name="Herbold C.W."/>
            <person name="Kirkegaard R.H."/>
            <person name="Daims H."/>
        </authorList>
    </citation>
    <scope>NUCLEOTIDE SEQUENCE [LARGE SCALE GENOMIC DNA]</scope>
    <source>
        <strain evidence="3">EB</strain>
    </source>
</reference>
<gene>
    <name evidence="3" type="ORF">G3M70_03205</name>
</gene>
<name>A0A7T0FZ47_9BACT</name>
<evidence type="ECO:0000313" key="3">
    <source>
        <dbReference type="EMBL" id="QPJ60949.1"/>
    </source>
</evidence>
<dbReference type="Proteomes" id="UP000594688">
    <property type="component" value="Chromosome"/>
</dbReference>
<organism evidence="3 4">
    <name type="scientific">Candidatus Nitronauta litoralis</name>
    <dbReference type="NCBI Taxonomy" id="2705533"/>
    <lineage>
        <taxon>Bacteria</taxon>
        <taxon>Pseudomonadati</taxon>
        <taxon>Nitrospinota/Tectimicrobiota group</taxon>
        <taxon>Nitrospinota</taxon>
        <taxon>Nitrospinia</taxon>
        <taxon>Nitrospinales</taxon>
        <taxon>Nitrospinaceae</taxon>
        <taxon>Candidatus Nitronauta</taxon>
    </lineage>
</organism>
<dbReference type="Gene3D" id="3.40.50.150">
    <property type="entry name" value="Vaccinia Virus protein VP39"/>
    <property type="match status" value="1"/>
</dbReference>
<feature type="domain" description="Methyltransferase" evidence="2">
    <location>
        <begin position="93"/>
        <end position="192"/>
    </location>
</feature>
<accession>A0A7T0FZ47</accession>
<dbReference type="SUPFAM" id="SSF53335">
    <property type="entry name" value="S-adenosyl-L-methionine-dependent methyltransferases"/>
    <property type="match status" value="1"/>
</dbReference>
<keyword evidence="1 3" id="KW-0808">Transferase</keyword>
<dbReference type="InterPro" id="IPR029063">
    <property type="entry name" value="SAM-dependent_MTases_sf"/>
</dbReference>
<dbReference type="EMBL" id="CP048685">
    <property type="protein sequence ID" value="QPJ60949.1"/>
    <property type="molecule type" value="Genomic_DNA"/>
</dbReference>
<protein>
    <submittedName>
        <fullName evidence="3">Class I SAM-dependent methyltransferase</fullName>
    </submittedName>
</protein>
<dbReference type="PANTHER" id="PTHR43861">
    <property type="entry name" value="TRANS-ACONITATE 2-METHYLTRANSFERASE-RELATED"/>
    <property type="match status" value="1"/>
</dbReference>